<dbReference type="AlphaFoldDB" id="A0A8B0SNC7"/>
<keyword evidence="1" id="KW-0614">Plasmid</keyword>
<evidence type="ECO:0000313" key="1">
    <source>
        <dbReference type="EMBL" id="QTX13773.1"/>
    </source>
</evidence>
<reference evidence="1" key="1">
    <citation type="submission" date="2020-01" db="EMBL/GenBank/DDBJ databases">
        <authorList>
            <person name="Qin S."/>
        </authorList>
    </citation>
    <scope>NUCLEOTIDE SEQUENCE</scope>
    <source>
        <strain evidence="1">CVir17-16-YZ6g</strain>
        <plasmid evidence="1">p17-15-vir-like</plasmid>
    </source>
</reference>
<name>A0A8B0SNC7_KLEPN</name>
<organism evidence="1">
    <name type="scientific">Klebsiella pneumoniae</name>
    <dbReference type="NCBI Taxonomy" id="573"/>
    <lineage>
        <taxon>Bacteria</taxon>
        <taxon>Pseudomonadati</taxon>
        <taxon>Pseudomonadota</taxon>
        <taxon>Gammaproteobacteria</taxon>
        <taxon>Enterobacterales</taxon>
        <taxon>Enterobacteriaceae</taxon>
        <taxon>Klebsiella/Raoultella group</taxon>
        <taxon>Klebsiella</taxon>
        <taxon>Klebsiella pneumoniae complex</taxon>
    </lineage>
</organism>
<sequence length="39" mass="4559">MFRWKMKFSVKSMKNTTCQPRKKMKLTGGFKKTATASML</sequence>
<geneLocation type="plasmid" evidence="1">
    <name>p17-15-vir-like</name>
</geneLocation>
<dbReference type="EMBL" id="MN956836">
    <property type="protein sequence ID" value="QTX13773.1"/>
    <property type="molecule type" value="Genomic_DNA"/>
</dbReference>
<accession>A0A8B0SNC7</accession>
<protein>
    <submittedName>
        <fullName evidence="1">Uncharacterized protein</fullName>
    </submittedName>
</protein>
<proteinExistence type="predicted"/>